<accession>A0A7Y0M054</accession>
<dbReference type="Proteomes" id="UP000562124">
    <property type="component" value="Unassembled WGS sequence"/>
</dbReference>
<gene>
    <name evidence="1" type="ORF">HIR71_14145</name>
</gene>
<dbReference type="EMBL" id="JABCJJ010000031">
    <property type="protein sequence ID" value="NMR21340.1"/>
    <property type="molecule type" value="Genomic_DNA"/>
</dbReference>
<keyword evidence="2" id="KW-1185">Reference proteome</keyword>
<organism evidence="1 2">
    <name type="scientific">Cellulomonas fimi</name>
    <dbReference type="NCBI Taxonomy" id="1708"/>
    <lineage>
        <taxon>Bacteria</taxon>
        <taxon>Bacillati</taxon>
        <taxon>Actinomycetota</taxon>
        <taxon>Actinomycetes</taxon>
        <taxon>Micrococcales</taxon>
        <taxon>Cellulomonadaceae</taxon>
        <taxon>Cellulomonas</taxon>
    </lineage>
</organism>
<name>A0A7Y0M054_CELFI</name>
<evidence type="ECO:0000313" key="2">
    <source>
        <dbReference type="Proteomes" id="UP000562124"/>
    </source>
</evidence>
<comment type="caution">
    <text evidence="1">The sequence shown here is derived from an EMBL/GenBank/DDBJ whole genome shotgun (WGS) entry which is preliminary data.</text>
</comment>
<dbReference type="RefSeq" id="WP_169325711.1">
    <property type="nucleotide sequence ID" value="NZ_JABCJJ010000031.1"/>
</dbReference>
<sequence length="76" mass="8134">MISQDPPARLRALRARAGHGDDWRGTPQGDRLEHELAPLGVEIVHFSATVHASGTALRTALAAIEGERPDLETVAT</sequence>
<proteinExistence type="predicted"/>
<reference evidence="1 2" key="1">
    <citation type="submission" date="2020-04" db="EMBL/GenBank/DDBJ databases">
        <title>Sequencing and Assembly of C. fimi.</title>
        <authorList>
            <person name="Ramsey A.R."/>
        </authorList>
    </citation>
    <scope>NUCLEOTIDE SEQUENCE [LARGE SCALE GENOMIC DNA]</scope>
    <source>
        <strain evidence="1 2">SB</strain>
    </source>
</reference>
<dbReference type="AlphaFoldDB" id="A0A7Y0M054"/>
<protein>
    <submittedName>
        <fullName evidence="1">Uncharacterized protein</fullName>
    </submittedName>
</protein>
<evidence type="ECO:0000313" key="1">
    <source>
        <dbReference type="EMBL" id="NMR21340.1"/>
    </source>
</evidence>